<feature type="region of interest" description="Disordered" evidence="1">
    <location>
        <begin position="69"/>
        <end position="94"/>
    </location>
</feature>
<dbReference type="EMBL" id="CP012752">
    <property type="protein sequence ID" value="ALG05855.1"/>
    <property type="molecule type" value="Genomic_DNA"/>
</dbReference>
<accession>A0A0N7F2H6</accession>
<gene>
    <name evidence="2" type="ORF">AOZ06_02005</name>
</gene>
<name>A0A0N7F2H6_9PSEU</name>
<sequence>MGDLVGELYRQGVELSPEEEAWVYDETPSPCPVCGVGPEQSSDSKRMWTSVCYCGHPRYWDYKVRLQQLREREGQPGPPGVKPDKGTQQGRGAD</sequence>
<protein>
    <submittedName>
        <fullName evidence="2">Uncharacterized protein</fullName>
    </submittedName>
</protein>
<proteinExistence type="predicted"/>
<evidence type="ECO:0000313" key="2">
    <source>
        <dbReference type="EMBL" id="ALG05855.1"/>
    </source>
</evidence>
<reference evidence="2 3" key="1">
    <citation type="submission" date="2015-07" db="EMBL/GenBank/DDBJ databases">
        <title>Genome sequencing of Kibdelosporangium phytohabitans.</title>
        <authorList>
            <person name="Qin S."/>
            <person name="Xing K."/>
        </authorList>
    </citation>
    <scope>NUCLEOTIDE SEQUENCE [LARGE SCALE GENOMIC DNA]</scope>
    <source>
        <strain evidence="2 3">KLBMP1111</strain>
    </source>
</reference>
<evidence type="ECO:0000313" key="3">
    <source>
        <dbReference type="Proteomes" id="UP000063699"/>
    </source>
</evidence>
<dbReference type="AlphaFoldDB" id="A0A0N7F2H6"/>
<evidence type="ECO:0000256" key="1">
    <source>
        <dbReference type="SAM" id="MobiDB-lite"/>
    </source>
</evidence>
<keyword evidence="3" id="KW-1185">Reference proteome</keyword>
<organism evidence="2 3">
    <name type="scientific">Kibdelosporangium phytohabitans</name>
    <dbReference type="NCBI Taxonomy" id="860235"/>
    <lineage>
        <taxon>Bacteria</taxon>
        <taxon>Bacillati</taxon>
        <taxon>Actinomycetota</taxon>
        <taxon>Actinomycetes</taxon>
        <taxon>Pseudonocardiales</taxon>
        <taxon>Pseudonocardiaceae</taxon>
        <taxon>Kibdelosporangium</taxon>
    </lineage>
</organism>
<dbReference type="Proteomes" id="UP000063699">
    <property type="component" value="Chromosome"/>
</dbReference>
<dbReference type="KEGG" id="kphy:AOZ06_02005"/>